<name>A0A383UJC8_BLUHO</name>
<accession>A0A383UJC8</accession>
<organism evidence="2 3">
    <name type="scientific">Blumeria hordei</name>
    <name type="common">Barley powdery mildew</name>
    <name type="synonym">Blumeria graminis f. sp. hordei</name>
    <dbReference type="NCBI Taxonomy" id="2867405"/>
    <lineage>
        <taxon>Eukaryota</taxon>
        <taxon>Fungi</taxon>
        <taxon>Dikarya</taxon>
        <taxon>Ascomycota</taxon>
        <taxon>Pezizomycotina</taxon>
        <taxon>Leotiomycetes</taxon>
        <taxon>Erysiphales</taxon>
        <taxon>Erysiphaceae</taxon>
        <taxon>Blumeria</taxon>
    </lineage>
</organism>
<evidence type="ECO:0000313" key="2">
    <source>
        <dbReference type="EMBL" id="SZE99967.1"/>
    </source>
</evidence>
<sequence>MIFIYALLLITNSISNIPARIVFSSTVEIDYEHRTNYNEVYELSNPKFPKPEDDSGIIMIMDDSSAPGTHIAVYRSKDKSYAQMMAEIMGGSL</sequence>
<proteinExistence type="predicted"/>
<dbReference type="Proteomes" id="UP000275772">
    <property type="component" value="Unassembled WGS sequence"/>
</dbReference>
<gene>
    <name evidence="2" type="ORF">BLGHR1_10688</name>
</gene>
<reference evidence="2 3" key="1">
    <citation type="submission" date="2017-11" db="EMBL/GenBank/DDBJ databases">
        <authorList>
            <person name="Kracher B."/>
        </authorList>
    </citation>
    <scope>NUCLEOTIDE SEQUENCE [LARGE SCALE GENOMIC DNA]</scope>
    <source>
        <strain evidence="2 3">RACE1</strain>
    </source>
</reference>
<dbReference type="AlphaFoldDB" id="A0A383UJC8"/>
<evidence type="ECO:0000256" key="1">
    <source>
        <dbReference type="SAM" id="SignalP"/>
    </source>
</evidence>
<feature type="signal peptide" evidence="1">
    <location>
        <begin position="1"/>
        <end position="19"/>
    </location>
</feature>
<feature type="chain" id="PRO_5016905004" evidence="1">
    <location>
        <begin position="20"/>
        <end position="93"/>
    </location>
</feature>
<dbReference type="EMBL" id="UNSH01000006">
    <property type="protein sequence ID" value="SZE99967.1"/>
    <property type="molecule type" value="Genomic_DNA"/>
</dbReference>
<dbReference type="VEuPathDB" id="FungiDB:BLGHR1_10688"/>
<keyword evidence="1" id="KW-0732">Signal</keyword>
<protein>
    <submittedName>
        <fullName evidence="2">Uncharacterized protein</fullName>
    </submittedName>
</protein>
<evidence type="ECO:0000313" key="3">
    <source>
        <dbReference type="Proteomes" id="UP000275772"/>
    </source>
</evidence>